<sequence length="40" mass="4523">MSEVILDLQVATENTQGLPSEAHSSLGWKPYYRNFSLLVK</sequence>
<reference evidence="1 2" key="1">
    <citation type="submission" date="2018-06" db="EMBL/GenBank/DDBJ databases">
        <authorList>
            <consortium name="Pathogen Informatics"/>
            <person name="Doyle S."/>
        </authorList>
    </citation>
    <scope>NUCLEOTIDE SEQUENCE [LARGE SCALE GENOMIC DNA]</scope>
    <source>
        <strain evidence="1 2">NCTC11938</strain>
    </source>
</reference>
<keyword evidence="1" id="KW-0378">Hydrolase</keyword>
<dbReference type="GO" id="GO:0008237">
    <property type="term" value="F:metallopeptidase activity"/>
    <property type="evidence" value="ECO:0007669"/>
    <property type="project" value="UniProtKB-KW"/>
</dbReference>
<organism evidence="1 2">
    <name type="scientific">Proteus mirabilis</name>
    <dbReference type="NCBI Taxonomy" id="584"/>
    <lineage>
        <taxon>Bacteria</taxon>
        <taxon>Pseudomonadati</taxon>
        <taxon>Pseudomonadota</taxon>
        <taxon>Gammaproteobacteria</taxon>
        <taxon>Enterobacterales</taxon>
        <taxon>Morganellaceae</taxon>
        <taxon>Proteus</taxon>
    </lineage>
</organism>
<keyword evidence="1" id="KW-0482">Metalloprotease</keyword>
<accession>A0A379FHT6</accession>
<evidence type="ECO:0000313" key="2">
    <source>
        <dbReference type="Proteomes" id="UP000254191"/>
    </source>
</evidence>
<protein>
    <submittedName>
        <fullName evidence="1">Metalloprotease</fullName>
    </submittedName>
</protein>
<dbReference type="GO" id="GO:0006508">
    <property type="term" value="P:proteolysis"/>
    <property type="evidence" value="ECO:0007669"/>
    <property type="project" value="UniProtKB-KW"/>
</dbReference>
<evidence type="ECO:0000313" key="1">
    <source>
        <dbReference type="EMBL" id="SUC19831.1"/>
    </source>
</evidence>
<proteinExistence type="predicted"/>
<gene>
    <name evidence="1" type="ORF">NCTC11938_01500</name>
</gene>
<dbReference type="Proteomes" id="UP000254191">
    <property type="component" value="Unassembled WGS sequence"/>
</dbReference>
<keyword evidence="1" id="KW-0645">Protease</keyword>
<name>A0A379FHT6_PROMI</name>
<dbReference type="AlphaFoldDB" id="A0A379FHT6"/>
<dbReference type="EMBL" id="UGTS01000004">
    <property type="protein sequence ID" value="SUC19831.1"/>
    <property type="molecule type" value="Genomic_DNA"/>
</dbReference>